<sequence>MLPFSFQVLHALSLTIWASNQEKKACLIMFSHFHSLYSNLSKHVKKHIKSYLHTHY</sequence>
<feature type="chain" id="PRO_5015180857" evidence="1">
    <location>
        <begin position="19"/>
        <end position="56"/>
    </location>
</feature>
<feature type="signal peptide" evidence="1">
    <location>
        <begin position="1"/>
        <end position="18"/>
    </location>
</feature>
<dbReference type="EMBL" id="GGEC01077072">
    <property type="protein sequence ID" value="MBX57556.1"/>
    <property type="molecule type" value="Transcribed_RNA"/>
</dbReference>
<keyword evidence="1" id="KW-0732">Signal</keyword>
<reference evidence="2" key="1">
    <citation type="submission" date="2018-02" db="EMBL/GenBank/DDBJ databases">
        <title>Rhizophora mucronata_Transcriptome.</title>
        <authorList>
            <person name="Meera S.P."/>
            <person name="Sreeshan A."/>
            <person name="Augustine A."/>
        </authorList>
    </citation>
    <scope>NUCLEOTIDE SEQUENCE</scope>
    <source>
        <tissue evidence="2">Leaf</tissue>
    </source>
</reference>
<dbReference type="AlphaFoldDB" id="A0A2P2PS36"/>
<evidence type="ECO:0000256" key="1">
    <source>
        <dbReference type="SAM" id="SignalP"/>
    </source>
</evidence>
<accession>A0A2P2PS36</accession>
<protein>
    <submittedName>
        <fullName evidence="2">Uncharacterized protein</fullName>
    </submittedName>
</protein>
<organism evidence="2">
    <name type="scientific">Rhizophora mucronata</name>
    <name type="common">Asiatic mangrove</name>
    <dbReference type="NCBI Taxonomy" id="61149"/>
    <lineage>
        <taxon>Eukaryota</taxon>
        <taxon>Viridiplantae</taxon>
        <taxon>Streptophyta</taxon>
        <taxon>Embryophyta</taxon>
        <taxon>Tracheophyta</taxon>
        <taxon>Spermatophyta</taxon>
        <taxon>Magnoliopsida</taxon>
        <taxon>eudicotyledons</taxon>
        <taxon>Gunneridae</taxon>
        <taxon>Pentapetalae</taxon>
        <taxon>rosids</taxon>
        <taxon>fabids</taxon>
        <taxon>Malpighiales</taxon>
        <taxon>Rhizophoraceae</taxon>
        <taxon>Rhizophora</taxon>
    </lineage>
</organism>
<proteinExistence type="predicted"/>
<name>A0A2P2PS36_RHIMU</name>
<evidence type="ECO:0000313" key="2">
    <source>
        <dbReference type="EMBL" id="MBX57556.1"/>
    </source>
</evidence>